<dbReference type="SMART" id="SM01006">
    <property type="entry name" value="AlcB"/>
    <property type="match status" value="1"/>
</dbReference>
<evidence type="ECO:0000256" key="4">
    <source>
        <dbReference type="ARBA" id="ARBA00023251"/>
    </source>
</evidence>
<evidence type="ECO:0000313" key="7">
    <source>
        <dbReference type="EMBL" id="RCV61777.1"/>
    </source>
</evidence>
<evidence type="ECO:0000259" key="6">
    <source>
        <dbReference type="PROSITE" id="PS51186"/>
    </source>
</evidence>
<name>A0A368TA70_9ACTN</name>
<keyword evidence="4" id="KW-0046">Antibiotic resistance</keyword>
<gene>
    <name evidence="7" type="ORF">DEF24_03345</name>
</gene>
<proteinExistence type="predicted"/>
<dbReference type="UniPathway" id="UPA00011"/>
<dbReference type="AlphaFoldDB" id="A0A368TA70"/>
<dbReference type="GO" id="GO:0019290">
    <property type="term" value="P:siderophore biosynthetic process"/>
    <property type="evidence" value="ECO:0007669"/>
    <property type="project" value="InterPro"/>
</dbReference>
<organism evidence="7 8">
    <name type="scientific">Marinitenerispora sediminis</name>
    <dbReference type="NCBI Taxonomy" id="1931232"/>
    <lineage>
        <taxon>Bacteria</taxon>
        <taxon>Bacillati</taxon>
        <taxon>Actinomycetota</taxon>
        <taxon>Actinomycetes</taxon>
        <taxon>Streptosporangiales</taxon>
        <taxon>Nocardiopsidaceae</taxon>
        <taxon>Marinitenerispora</taxon>
    </lineage>
</organism>
<dbReference type="GO" id="GO:0046677">
    <property type="term" value="P:response to antibiotic"/>
    <property type="evidence" value="ECO:0007669"/>
    <property type="project" value="UniProtKB-KW"/>
</dbReference>
<evidence type="ECO:0000313" key="8">
    <source>
        <dbReference type="Proteomes" id="UP000253318"/>
    </source>
</evidence>
<keyword evidence="8" id="KW-1185">Reference proteome</keyword>
<evidence type="ECO:0000256" key="1">
    <source>
        <dbReference type="ARBA" id="ARBA00003818"/>
    </source>
</evidence>
<evidence type="ECO:0000256" key="3">
    <source>
        <dbReference type="ARBA" id="ARBA00020586"/>
    </source>
</evidence>
<dbReference type="PROSITE" id="PS51186">
    <property type="entry name" value="GNAT"/>
    <property type="match status" value="1"/>
</dbReference>
<feature type="domain" description="N-acetyltransferase" evidence="6">
    <location>
        <begin position="16"/>
        <end position="185"/>
    </location>
</feature>
<dbReference type="Gene3D" id="3.40.630.30">
    <property type="match status" value="1"/>
</dbReference>
<dbReference type="GO" id="GO:0016410">
    <property type="term" value="F:N-acyltransferase activity"/>
    <property type="evidence" value="ECO:0007669"/>
    <property type="project" value="TreeGrafter"/>
</dbReference>
<dbReference type="EMBL" id="QEIN01000015">
    <property type="protein sequence ID" value="RCV61777.1"/>
    <property type="molecule type" value="Genomic_DNA"/>
</dbReference>
<evidence type="ECO:0000256" key="2">
    <source>
        <dbReference type="ARBA" id="ARBA00005102"/>
    </source>
</evidence>
<dbReference type="InterPro" id="IPR000182">
    <property type="entry name" value="GNAT_dom"/>
</dbReference>
<dbReference type="Pfam" id="PF13523">
    <property type="entry name" value="Acetyltransf_8"/>
    <property type="match status" value="1"/>
</dbReference>
<dbReference type="InterPro" id="IPR019432">
    <property type="entry name" value="Acyltransferase_MbtK/IucB-like"/>
</dbReference>
<keyword evidence="7" id="KW-0808">Transferase</keyword>
<dbReference type="PANTHER" id="PTHR31438">
    <property type="entry name" value="LYSINE N-ACYLTRANSFERASE C17G9.06C-RELATED"/>
    <property type="match status" value="1"/>
</dbReference>
<dbReference type="SUPFAM" id="SSF55729">
    <property type="entry name" value="Acyl-CoA N-acyltransferases (Nat)"/>
    <property type="match status" value="1"/>
</dbReference>
<dbReference type="RefSeq" id="WP_114397657.1">
    <property type="nucleotide sequence ID" value="NZ_QEIM01000043.1"/>
</dbReference>
<dbReference type="OrthoDB" id="9814648at2"/>
<dbReference type="InterPro" id="IPR016181">
    <property type="entry name" value="Acyl_CoA_acyltransferase"/>
</dbReference>
<comment type="pathway">
    <text evidence="2">Siderophore biosynthesis; mycobactin biosynthesis.</text>
</comment>
<comment type="caution">
    <text evidence="7">The sequence shown here is derived from an EMBL/GenBank/DDBJ whole genome shotgun (WGS) entry which is preliminary data.</text>
</comment>
<protein>
    <recommendedName>
        <fullName evidence="3">Lysine N-acyltransferase MbtK</fullName>
    </recommendedName>
    <alternativeName>
        <fullName evidence="5">Mycobactin synthase protein K</fullName>
    </alternativeName>
</protein>
<dbReference type="PANTHER" id="PTHR31438:SF1">
    <property type="entry name" value="LYSINE N-ACYLTRANSFERASE C17G9.06C-RELATED"/>
    <property type="match status" value="1"/>
</dbReference>
<accession>A0A368TA70</accession>
<comment type="function">
    <text evidence="1">Acyltransferase required for the direct transfer of medium- to long-chain fatty acyl moieties from a carrier protein (MbtL) on to the epsilon-amino group of lysine residue in the mycobactin core.</text>
</comment>
<dbReference type="Proteomes" id="UP000253318">
    <property type="component" value="Unassembled WGS sequence"/>
</dbReference>
<sequence length="192" mass="20717">MPDRAPATPATGRGSLTFRPLVRADFPLLLTWLRAPHVRAWWRGGPTTLDGVEREYGPQVDGTDPTRCFVLHLDGTPIGLFQCYRHADNPDWDRAVGVPAAAGLDYLIGEPDRCGAGIGSAAITAFTATMFGLYPEVDAIVSVPQRDNRPSCRVLEKAGFTLLEERLVDSDDPSDSGVSAIYALRRTAPPAG</sequence>
<evidence type="ECO:0000256" key="5">
    <source>
        <dbReference type="ARBA" id="ARBA00031122"/>
    </source>
</evidence>
<reference evidence="7 8" key="1">
    <citation type="submission" date="2018-04" db="EMBL/GenBank/DDBJ databases">
        <title>Novel actinobacteria from marine sediment.</title>
        <authorList>
            <person name="Ng Z.Y."/>
            <person name="Tan G.Y.A."/>
        </authorList>
    </citation>
    <scope>NUCLEOTIDE SEQUENCE [LARGE SCALE GENOMIC DNA]</scope>
    <source>
        <strain evidence="7 8">TPS81</strain>
    </source>
</reference>